<dbReference type="EMBL" id="QGNW01000005">
    <property type="protein sequence ID" value="RVX21434.1"/>
    <property type="molecule type" value="Genomic_DNA"/>
</dbReference>
<accession>A0A438KJQ2</accession>
<dbReference type="PANTHER" id="PTHR11439">
    <property type="entry name" value="GAG-POL-RELATED RETROTRANSPOSON"/>
    <property type="match status" value="1"/>
</dbReference>
<comment type="caution">
    <text evidence="3">The sequence shown here is derived from an EMBL/GenBank/DDBJ whole genome shotgun (WGS) entry which is preliminary data.</text>
</comment>
<name>A0A438KJQ2_VITVI</name>
<gene>
    <name evidence="3" type="primary">RE1_2625</name>
    <name evidence="3" type="ORF">CK203_002099</name>
</gene>
<feature type="compositionally biased region" description="Low complexity" evidence="1">
    <location>
        <begin position="290"/>
        <end position="301"/>
    </location>
</feature>
<dbReference type="Pfam" id="PF25597">
    <property type="entry name" value="SH3_retrovirus"/>
    <property type="match status" value="1"/>
</dbReference>
<evidence type="ECO:0000256" key="1">
    <source>
        <dbReference type="SAM" id="MobiDB-lite"/>
    </source>
</evidence>
<evidence type="ECO:0000313" key="4">
    <source>
        <dbReference type="Proteomes" id="UP000288805"/>
    </source>
</evidence>
<feature type="region of interest" description="Disordered" evidence="1">
    <location>
        <begin position="260"/>
        <end position="302"/>
    </location>
</feature>
<feature type="compositionally biased region" description="Low complexity" evidence="1">
    <location>
        <begin position="43"/>
        <end position="53"/>
    </location>
</feature>
<organism evidence="3 4">
    <name type="scientific">Vitis vinifera</name>
    <name type="common">Grape</name>
    <dbReference type="NCBI Taxonomy" id="29760"/>
    <lineage>
        <taxon>Eukaryota</taxon>
        <taxon>Viridiplantae</taxon>
        <taxon>Streptophyta</taxon>
        <taxon>Embryophyta</taxon>
        <taxon>Tracheophyta</taxon>
        <taxon>Spermatophyta</taxon>
        <taxon>Magnoliopsida</taxon>
        <taxon>eudicotyledons</taxon>
        <taxon>Gunneridae</taxon>
        <taxon>Pentapetalae</taxon>
        <taxon>rosids</taxon>
        <taxon>Vitales</taxon>
        <taxon>Vitaceae</taxon>
        <taxon>Viteae</taxon>
        <taxon>Vitis</taxon>
    </lineage>
</organism>
<evidence type="ECO:0000313" key="3">
    <source>
        <dbReference type="EMBL" id="RVX21434.1"/>
    </source>
</evidence>
<feature type="compositionally biased region" description="Low complexity" evidence="1">
    <location>
        <begin position="1"/>
        <end position="29"/>
    </location>
</feature>
<dbReference type="PANTHER" id="PTHR11439:SF486">
    <property type="entry name" value="RLK (RECEPTOR-LIKE KINASE) PROTEIN, PUTATIVE-RELATED"/>
    <property type="match status" value="1"/>
</dbReference>
<dbReference type="Proteomes" id="UP000288805">
    <property type="component" value="Unassembled WGS sequence"/>
</dbReference>
<dbReference type="InterPro" id="IPR043502">
    <property type="entry name" value="DNA/RNA_pol_sf"/>
</dbReference>
<feature type="region of interest" description="Disordered" evidence="1">
    <location>
        <begin position="1"/>
        <end position="65"/>
    </location>
</feature>
<protein>
    <submittedName>
        <fullName evidence="3">Retrovirus-related Pol polyprotein from transposon RE1</fullName>
    </submittedName>
</protein>
<sequence>MLGKQTAAATTESSALAARANNATTSSTSQPKSNPLSKEQLDLLQKPLQQSQQPKPPQPPSIIGTGSVAQKIMDSGMMIGNAKMHEGLYLLQANEYPNPNHSQANNSQAHSVQPSISVLSIRSDNKNDVILLWHYGLGHPNFVDIWVPSRIKNISGSRWFVTFIDDHTRLTWIFLMMDKSEGEVVLTTAYLINRMPSRTLNYQSPCQVLLQSYPNSRLISSIPIKVFGCTAFVHIHSQHRSKLDPKVVKCLFLGYSPSQKGYDSSYPSSSFLPPETETSSNLQSEPIFETTQPSQSSSNTTAEPLLDEVSNDLDFPIALRKGVRSCTKHPIQNFVSYNELSPSYRAFAMKITEVKVPTTIHEALSQSDWRKAIFYEMSAWKDRADESVERLKARLVAKGFTQAYGALNQLDVKNAFLNGDLEEEAYMEIPPSFEGNNDFNKEFEIKDLGDLKYFLGMEVAWSKKGICISQRKCILDLLEETGMLGCKPLDIPMDSNVKLGLDQDSPSIDKGQYQQLVGKLIYLSHTRPDIEFSVSLVSKFMNNPTKEHLDVVYRILQYLKRAPREGLFFKKNPNREIMIYPDADWVGSPIDCRSTSGYCSYVWSNLVTWQSKKQTVLARSSTEAKFRALANGICEGMWIMRLLEELKFSIDSPMRIFCDNQAAIRIAKKPAHHDKTKHVEIDCHFTKEKID</sequence>
<proteinExistence type="predicted"/>
<reference evidence="3 4" key="1">
    <citation type="journal article" date="2018" name="PLoS Genet.">
        <title>Population sequencing reveals clonal diversity and ancestral inbreeding in the grapevine cultivar Chardonnay.</title>
        <authorList>
            <person name="Roach M.J."/>
            <person name="Johnson D.L."/>
            <person name="Bohlmann J."/>
            <person name="van Vuuren H.J."/>
            <person name="Jones S.J."/>
            <person name="Pretorius I.S."/>
            <person name="Schmidt S.A."/>
            <person name="Borneman A.R."/>
        </authorList>
    </citation>
    <scope>NUCLEOTIDE SEQUENCE [LARGE SCALE GENOMIC DNA]</scope>
    <source>
        <strain evidence="4">cv. Chardonnay</strain>
        <tissue evidence="3">Leaf</tissue>
    </source>
</reference>
<feature type="domain" description="Retroviral polymerase SH3-like" evidence="2">
    <location>
        <begin position="229"/>
        <end position="263"/>
    </location>
</feature>
<dbReference type="SUPFAM" id="SSF56672">
    <property type="entry name" value="DNA/RNA polymerases"/>
    <property type="match status" value="1"/>
</dbReference>
<dbReference type="InterPro" id="IPR057670">
    <property type="entry name" value="SH3_retrovirus"/>
</dbReference>
<dbReference type="CDD" id="cd09272">
    <property type="entry name" value="RNase_HI_RT_Ty1"/>
    <property type="match status" value="1"/>
</dbReference>
<feature type="compositionally biased region" description="Polar residues" evidence="1">
    <location>
        <begin position="260"/>
        <end position="284"/>
    </location>
</feature>
<dbReference type="AlphaFoldDB" id="A0A438KJQ2"/>
<evidence type="ECO:0000259" key="2">
    <source>
        <dbReference type="Pfam" id="PF25597"/>
    </source>
</evidence>